<name>A0A2A9EER8_9MICO</name>
<organism evidence="2 3">
    <name type="scientific">Flavimobilis soli</name>
    <dbReference type="NCBI Taxonomy" id="442709"/>
    <lineage>
        <taxon>Bacteria</taxon>
        <taxon>Bacillati</taxon>
        <taxon>Actinomycetota</taxon>
        <taxon>Actinomycetes</taxon>
        <taxon>Micrococcales</taxon>
        <taxon>Jonesiaceae</taxon>
        <taxon>Flavimobilis</taxon>
    </lineage>
</organism>
<proteinExistence type="predicted"/>
<sequence>MSPSDSIDVRVTLVEWMAALERELGVSFGEVDIDALLDVTRVAAHGVARPAGPLTTFAIGFAAGLSTGIATDSSAGEPDTTAAVRELSTKAAALVSTWRPDAAGAAEEA</sequence>
<dbReference type="Pfam" id="PF20058">
    <property type="entry name" value="DUF6457"/>
    <property type="match status" value="1"/>
</dbReference>
<dbReference type="RefSeq" id="WP_098457923.1">
    <property type="nucleotide sequence ID" value="NZ_PDJH01000001.1"/>
</dbReference>
<feature type="domain" description="DUF6457" evidence="1">
    <location>
        <begin position="12"/>
        <end position="101"/>
    </location>
</feature>
<dbReference type="InterPro" id="IPR045598">
    <property type="entry name" value="DUF6457"/>
</dbReference>
<keyword evidence="3" id="KW-1185">Reference proteome</keyword>
<evidence type="ECO:0000313" key="3">
    <source>
        <dbReference type="Proteomes" id="UP000221394"/>
    </source>
</evidence>
<evidence type="ECO:0000313" key="2">
    <source>
        <dbReference type="EMBL" id="PFG36775.1"/>
    </source>
</evidence>
<comment type="caution">
    <text evidence="2">The sequence shown here is derived from an EMBL/GenBank/DDBJ whole genome shotgun (WGS) entry which is preliminary data.</text>
</comment>
<reference evidence="2 3" key="1">
    <citation type="submission" date="2017-10" db="EMBL/GenBank/DDBJ databases">
        <title>Sequencing the genomes of 1000 actinobacteria strains.</title>
        <authorList>
            <person name="Klenk H.-P."/>
        </authorList>
    </citation>
    <scope>NUCLEOTIDE SEQUENCE [LARGE SCALE GENOMIC DNA]</scope>
    <source>
        <strain evidence="2 3">DSM 21574</strain>
    </source>
</reference>
<gene>
    <name evidence="2" type="ORF">ATL41_1514</name>
</gene>
<dbReference type="Proteomes" id="UP000221394">
    <property type="component" value="Unassembled WGS sequence"/>
</dbReference>
<evidence type="ECO:0000259" key="1">
    <source>
        <dbReference type="Pfam" id="PF20058"/>
    </source>
</evidence>
<protein>
    <recommendedName>
        <fullName evidence="1">DUF6457 domain-containing protein</fullName>
    </recommendedName>
</protein>
<dbReference type="OrthoDB" id="4735656at2"/>
<dbReference type="AlphaFoldDB" id="A0A2A9EER8"/>
<accession>A0A2A9EER8</accession>
<dbReference type="EMBL" id="PDJH01000001">
    <property type="protein sequence ID" value="PFG36775.1"/>
    <property type="molecule type" value="Genomic_DNA"/>
</dbReference>